<keyword evidence="13" id="KW-1185">Reference proteome</keyword>
<feature type="transmembrane region" description="Helical" evidence="8">
    <location>
        <begin position="961"/>
        <end position="982"/>
    </location>
</feature>
<dbReference type="PROSITE" id="PS50221">
    <property type="entry name" value="GAIN_B"/>
    <property type="match status" value="1"/>
</dbReference>
<sequence>MDAWSHEDHHMANSKYTYVKMSKLLFGVILANAMIVGMCGNSNMGKCGYLNTADSNLLLHNHSVYQLVNKPLGFENAAKNCKGQFGELTISELIDEEGARQLLTKHNLTGPVWFHGGNTKKQNSGQDKKKTVLPGLSFKFKDGFARVNASFPSLSAVSICARVQWDPRHENISTVFSYASPVFTNEFQLRGQIEESRPNKPAKKVRLALLIKGKHPAYKAELPLDENWHHVCVTWRRSDTFWAIYVDGKEGDSGTGAANPQDIHGNGIFIVGQDQDSFGGTFTEPFVGNLTDLNIWDGALELKEVKELEACSQLTNHRAIFRWEDWNLTVHPSVKNVSATLDCPDTLEPPKKQDKCVKFNVSSNGPHEHGSSPCTDKHPFICKFEKDCYMKMKDVKESMKSNPSSFMKHLMNLGMSADDMFADTVDGQSWTSVSRLLNISDQAVSKEPKGLEGRDIISLMRVLSRAANLPSTANKSWRDAERLGQSFINLADSLLNQDNATWNNIKEVVEGPMAVIQNVDRMVTNLNSLLMNITIQSTNIKLQVQQKILSESSGVSEFCVSGVGNGDCISIPAKDMKELHKNGYRKVTLLNTWYDSVKCFSDIQQNMTLPPTATDGSLKMVLGSSIISSTVLRDGEQVSIAVEFTLQHITQETSKERICAFWDFNMTQGGGWSKKGCFKILSQNNSTTCYCNHTTNFALLLQIENVEEERHNKSLQIFSFIASGVSLCGLTFTFILFVALGVPKSDRTTVHKNLIVALAVSQLLLIFSDWAAKDQVACWLVTVLLHLFFLSSFCWMLVEGLLLWSKVVSVNISEERRMKLYYVLGWGLPVVIVVVTLAVTLDHYKAEEYCWLNVQSAVIWAFAGPVLFVVSVNAVVLFRVVMVTVASARRKAKMLTPSSESKLHALDLTWAATRPVLILLPVLGLTWLCGVLVHLSVVLAYIFIILNGFQVTQYISEMKSLSLTLSLILVACAVLLCFSLLAKLPSSHIMNESRSPTQSLLM</sequence>
<feature type="transmembrane region" description="Helical" evidence="8">
    <location>
        <begin position="717"/>
        <end position="742"/>
    </location>
</feature>
<dbReference type="GO" id="GO:0005886">
    <property type="term" value="C:plasma membrane"/>
    <property type="evidence" value="ECO:0007669"/>
    <property type="project" value="TreeGrafter"/>
</dbReference>
<dbReference type="InterPro" id="IPR013320">
    <property type="entry name" value="ConA-like_dom_sf"/>
</dbReference>
<feature type="transmembrane region" description="Helical" evidence="8">
    <location>
        <begin position="820"/>
        <end position="839"/>
    </location>
</feature>
<dbReference type="SMART" id="SM00303">
    <property type="entry name" value="GPS"/>
    <property type="match status" value="1"/>
</dbReference>
<dbReference type="Gene3D" id="1.20.1070.10">
    <property type="entry name" value="Rhodopsin 7-helix transmembrane proteins"/>
    <property type="match status" value="1"/>
</dbReference>
<evidence type="ECO:0000256" key="4">
    <source>
        <dbReference type="ARBA" id="ARBA00022989"/>
    </source>
</evidence>
<keyword evidence="3 8" id="KW-0812">Transmembrane</keyword>
<comment type="caution">
    <text evidence="12">The sequence shown here is derived from an EMBL/GenBank/DDBJ whole genome shotgun (WGS) entry which is preliminary data.</text>
</comment>
<dbReference type="PROSITE" id="PS51828">
    <property type="entry name" value="PTX_2"/>
    <property type="match status" value="1"/>
</dbReference>
<dbReference type="InterPro" id="IPR057244">
    <property type="entry name" value="GAIN_B"/>
</dbReference>
<evidence type="ECO:0000256" key="5">
    <source>
        <dbReference type="ARBA" id="ARBA00023136"/>
    </source>
</evidence>
<accession>A0A5A9NV54</accession>
<organism evidence="12 13">
    <name type="scientific">Triplophysa tibetana</name>
    <dbReference type="NCBI Taxonomy" id="1572043"/>
    <lineage>
        <taxon>Eukaryota</taxon>
        <taxon>Metazoa</taxon>
        <taxon>Chordata</taxon>
        <taxon>Craniata</taxon>
        <taxon>Vertebrata</taxon>
        <taxon>Euteleostomi</taxon>
        <taxon>Actinopterygii</taxon>
        <taxon>Neopterygii</taxon>
        <taxon>Teleostei</taxon>
        <taxon>Ostariophysi</taxon>
        <taxon>Cypriniformes</taxon>
        <taxon>Nemacheilidae</taxon>
        <taxon>Triplophysa</taxon>
    </lineage>
</organism>
<name>A0A5A9NV54_9TELE</name>
<evidence type="ECO:0000256" key="7">
    <source>
        <dbReference type="PROSITE-ProRule" id="PRU01172"/>
    </source>
</evidence>
<comment type="subcellular location">
    <subcellularLocation>
        <location evidence="1">Membrane</location>
        <topology evidence="1">Multi-pass membrane protein</topology>
    </subcellularLocation>
</comment>
<evidence type="ECO:0000259" key="10">
    <source>
        <dbReference type="PROSITE" id="PS50261"/>
    </source>
</evidence>
<evidence type="ECO:0000256" key="8">
    <source>
        <dbReference type="SAM" id="Phobius"/>
    </source>
</evidence>
<dbReference type="Pfam" id="PF01825">
    <property type="entry name" value="GPS"/>
    <property type="match status" value="1"/>
</dbReference>
<evidence type="ECO:0000259" key="11">
    <source>
        <dbReference type="PROSITE" id="PS51828"/>
    </source>
</evidence>
<dbReference type="Pfam" id="PF00002">
    <property type="entry name" value="7tm_2"/>
    <property type="match status" value="1"/>
</dbReference>
<dbReference type="GO" id="GO:0007189">
    <property type="term" value="P:adenylate cyclase-activating G protein-coupled receptor signaling pathway"/>
    <property type="evidence" value="ECO:0007669"/>
    <property type="project" value="TreeGrafter"/>
</dbReference>
<dbReference type="Proteomes" id="UP000324632">
    <property type="component" value="Chromosome 12"/>
</dbReference>
<dbReference type="SMART" id="SM00159">
    <property type="entry name" value="PTX"/>
    <property type="match status" value="1"/>
</dbReference>
<reference evidence="12 13" key="1">
    <citation type="journal article" date="2019" name="Mol. Ecol. Resour.">
        <title>Chromosome-level genome assembly of Triplophysa tibetana, a fish adapted to the harsh high-altitude environment of the Tibetan Plateau.</title>
        <authorList>
            <person name="Yang X."/>
            <person name="Liu H."/>
            <person name="Ma Z."/>
            <person name="Zou Y."/>
            <person name="Zou M."/>
            <person name="Mao Y."/>
            <person name="Li X."/>
            <person name="Wang H."/>
            <person name="Chen T."/>
            <person name="Wang W."/>
            <person name="Yang R."/>
        </authorList>
    </citation>
    <scope>NUCLEOTIDE SEQUENCE [LARGE SCALE GENOMIC DNA]</scope>
    <source>
        <strain evidence="12">TTIB1903HZAU</strain>
        <tissue evidence="12">Muscle</tissue>
    </source>
</reference>
<evidence type="ECO:0000313" key="13">
    <source>
        <dbReference type="Proteomes" id="UP000324632"/>
    </source>
</evidence>
<dbReference type="EMBL" id="SOYY01000012">
    <property type="protein sequence ID" value="KAA0713622.1"/>
    <property type="molecule type" value="Genomic_DNA"/>
</dbReference>
<dbReference type="PANTHER" id="PTHR12011">
    <property type="entry name" value="ADHESION G-PROTEIN COUPLED RECEPTOR"/>
    <property type="match status" value="1"/>
</dbReference>
<dbReference type="GO" id="GO:0004930">
    <property type="term" value="F:G protein-coupled receptor activity"/>
    <property type="evidence" value="ECO:0007669"/>
    <property type="project" value="InterPro"/>
</dbReference>
<evidence type="ECO:0000313" key="12">
    <source>
        <dbReference type="EMBL" id="KAA0713622.1"/>
    </source>
</evidence>
<comment type="caution">
    <text evidence="7">Lacks conserved residue(s) required for the propagation of feature annotation.</text>
</comment>
<evidence type="ECO:0000256" key="1">
    <source>
        <dbReference type="ARBA" id="ARBA00004141"/>
    </source>
</evidence>
<dbReference type="Gene3D" id="2.60.220.50">
    <property type="match status" value="1"/>
</dbReference>
<feature type="domain" description="G-protein coupled receptors family 2 profile 2" evidence="10">
    <location>
        <begin position="715"/>
        <end position="959"/>
    </location>
</feature>
<dbReference type="GO" id="GO:0007166">
    <property type="term" value="P:cell surface receptor signaling pathway"/>
    <property type="evidence" value="ECO:0007669"/>
    <property type="project" value="InterPro"/>
</dbReference>
<evidence type="ECO:0000256" key="3">
    <source>
        <dbReference type="ARBA" id="ARBA00022692"/>
    </source>
</evidence>
<dbReference type="InterPro" id="IPR000832">
    <property type="entry name" value="GPCR_2_secretin-like"/>
</dbReference>
<feature type="transmembrane region" description="Helical" evidence="8">
    <location>
        <begin position="754"/>
        <end position="772"/>
    </location>
</feature>
<keyword evidence="4 8" id="KW-1133">Transmembrane helix</keyword>
<dbReference type="PRINTS" id="PR00249">
    <property type="entry name" value="GPCRSECRETIN"/>
</dbReference>
<dbReference type="AlphaFoldDB" id="A0A5A9NV54"/>
<evidence type="ECO:0000259" key="9">
    <source>
        <dbReference type="PROSITE" id="PS50221"/>
    </source>
</evidence>
<dbReference type="InterPro" id="IPR000203">
    <property type="entry name" value="GPS"/>
</dbReference>
<dbReference type="InterPro" id="IPR017981">
    <property type="entry name" value="GPCR_2-like_7TM"/>
</dbReference>
<feature type="transmembrane region" description="Helical" evidence="8">
    <location>
        <begin position="21"/>
        <end position="38"/>
    </location>
</feature>
<dbReference type="Pfam" id="PF00354">
    <property type="entry name" value="Pentaxin"/>
    <property type="match status" value="1"/>
</dbReference>
<dbReference type="SUPFAM" id="SSF49899">
    <property type="entry name" value="Concanavalin A-like lectins/glucanases"/>
    <property type="match status" value="1"/>
</dbReference>
<keyword evidence="6" id="KW-1015">Disulfide bond</keyword>
<proteinExistence type="inferred from homology"/>
<dbReference type="FunFam" id="1.20.1070.10:FF:000252">
    <property type="entry name" value="Adhesion G protein-coupled receptor D2"/>
    <property type="match status" value="1"/>
</dbReference>
<dbReference type="InterPro" id="IPR046338">
    <property type="entry name" value="GAIN_dom_sf"/>
</dbReference>
<feature type="domain" description="GAIN-B" evidence="9">
    <location>
        <begin position="531"/>
        <end position="707"/>
    </location>
</feature>
<feature type="transmembrane region" description="Helical" evidence="8">
    <location>
        <begin position="931"/>
        <end position="949"/>
    </location>
</feature>
<keyword evidence="12" id="KW-0675">Receptor</keyword>
<protein>
    <submittedName>
        <fullName evidence="12">Adhesion G-protein coupled receptor D2</fullName>
    </submittedName>
</protein>
<keyword evidence="5 8" id="KW-0472">Membrane</keyword>
<dbReference type="PANTHER" id="PTHR12011:SF58">
    <property type="entry name" value="ADHESION G-PROTEIN COUPLED RECEPTOR D2"/>
    <property type="match status" value="1"/>
</dbReference>
<feature type="domain" description="Pentraxin (PTX)" evidence="11">
    <location>
        <begin position="127"/>
        <end position="343"/>
    </location>
</feature>
<feature type="transmembrane region" description="Helical" evidence="8">
    <location>
        <begin position="859"/>
        <end position="882"/>
    </location>
</feature>
<evidence type="ECO:0000256" key="2">
    <source>
        <dbReference type="ARBA" id="ARBA00007343"/>
    </source>
</evidence>
<dbReference type="PROSITE" id="PS50261">
    <property type="entry name" value="G_PROTEIN_RECEP_F2_4"/>
    <property type="match status" value="1"/>
</dbReference>
<comment type="similarity">
    <text evidence="2">Belongs to the G-protein coupled receptor 2 family. Adhesion G-protein coupled receptor (ADGR) subfamily.</text>
</comment>
<dbReference type="InterPro" id="IPR001759">
    <property type="entry name" value="PTX_dom"/>
</dbReference>
<gene>
    <name evidence="12" type="ORF">E1301_Tti013419</name>
</gene>
<feature type="transmembrane region" description="Helical" evidence="8">
    <location>
        <begin position="784"/>
        <end position="808"/>
    </location>
</feature>
<dbReference type="Gene3D" id="2.60.120.200">
    <property type="match status" value="1"/>
</dbReference>
<evidence type="ECO:0000256" key="6">
    <source>
        <dbReference type="ARBA" id="ARBA00023157"/>
    </source>
</evidence>